<dbReference type="NCBIfam" id="TIGR01560">
    <property type="entry name" value="put_DNA_pack"/>
    <property type="match status" value="1"/>
</dbReference>
<dbReference type="InterPro" id="IPR006450">
    <property type="entry name" value="Phage_HK97_gp6-like"/>
</dbReference>
<gene>
    <name evidence="1" type="ORF">KARMA_2151</name>
</gene>
<dbReference type="InterPro" id="IPR011738">
    <property type="entry name" value="Phage_CHP"/>
</dbReference>
<dbReference type="AlphaFoldDB" id="A0A1M4N1R5"/>
<dbReference type="Proteomes" id="UP000184085">
    <property type="component" value="Unassembled WGS sequence"/>
</dbReference>
<protein>
    <submittedName>
        <fullName evidence="1">Phage QLRG family, putative DNA packaging</fullName>
    </submittedName>
</protein>
<dbReference type="Gene3D" id="1.10.3230.30">
    <property type="entry name" value="Phage gp6-like head-tail connector protein"/>
    <property type="match status" value="1"/>
</dbReference>
<dbReference type="RefSeq" id="WP_072706580.1">
    <property type="nucleotide sequence ID" value="NZ_FMJB01000050.1"/>
</dbReference>
<dbReference type="EMBL" id="FMJB01000050">
    <property type="protein sequence ID" value="SCM67944.1"/>
    <property type="molecule type" value="Genomic_DNA"/>
</dbReference>
<name>A0A1M4N1R5_9RHOB</name>
<accession>A0A1M4N1R5</accession>
<organism evidence="1 2">
    <name type="scientific">Donghicola eburneus</name>
    <dbReference type="NCBI Taxonomy" id="393278"/>
    <lineage>
        <taxon>Bacteria</taxon>
        <taxon>Pseudomonadati</taxon>
        <taxon>Pseudomonadota</taxon>
        <taxon>Alphaproteobacteria</taxon>
        <taxon>Rhodobacterales</taxon>
        <taxon>Roseobacteraceae</taxon>
        <taxon>Donghicola</taxon>
    </lineage>
</organism>
<keyword evidence="2" id="KW-1185">Reference proteome</keyword>
<reference evidence="2" key="1">
    <citation type="submission" date="2016-09" db="EMBL/GenBank/DDBJ databases">
        <authorList>
            <person name="Wibberg D."/>
        </authorList>
    </citation>
    <scope>NUCLEOTIDE SEQUENCE [LARGE SCALE GENOMIC DNA]</scope>
</reference>
<evidence type="ECO:0000313" key="1">
    <source>
        <dbReference type="EMBL" id="SCM67944.1"/>
    </source>
</evidence>
<dbReference type="NCBIfam" id="TIGR02215">
    <property type="entry name" value="phage_chp_gp8"/>
    <property type="match status" value="1"/>
</dbReference>
<evidence type="ECO:0000313" key="2">
    <source>
        <dbReference type="Proteomes" id="UP000184085"/>
    </source>
</evidence>
<dbReference type="CDD" id="cd08054">
    <property type="entry name" value="gp6"/>
    <property type="match status" value="1"/>
</dbReference>
<proteinExistence type="predicted"/>
<sequence>MILNEETKVPLTALPVQAFKSHLRLGTGFGEDAVQEAVLEGYLRAALAAIERRTGKALITREFSCRIEAWRDVCGQTLPLAPVRQVLEMSLIDVDDNLTIVPADRYRLAGDAQRPRIAPRGTQLPTIPNGGYAEVFILAGYGETWGDLPADLAQAVMILASHYYEYRDQSAGGTDAFPFGVSGLIERFRTVRAFGRIGA</sequence>